<reference evidence="7 8" key="1">
    <citation type="journal article" date="2020" name="Biotechnol. Biofuels">
        <title>New insights from the biogas microbiome by comprehensive genome-resolved metagenomics of nearly 1600 species originating from multiple anaerobic digesters.</title>
        <authorList>
            <person name="Campanaro S."/>
            <person name="Treu L."/>
            <person name="Rodriguez-R L.M."/>
            <person name="Kovalovszki A."/>
            <person name="Ziels R.M."/>
            <person name="Maus I."/>
            <person name="Zhu X."/>
            <person name="Kougias P.G."/>
            <person name="Basile A."/>
            <person name="Luo G."/>
            <person name="Schluter A."/>
            <person name="Konstantinidis K.T."/>
            <person name="Angelidaki I."/>
        </authorList>
    </citation>
    <scope>NUCLEOTIDE SEQUENCE [LARGE SCALE GENOMIC DNA]</scope>
    <source>
        <strain evidence="7">AS27yjCOA_202</strain>
    </source>
</reference>
<name>A0A7X9E775_UNCKA</name>
<dbReference type="GO" id="GO:0016755">
    <property type="term" value="F:aminoacyltransferase activity"/>
    <property type="evidence" value="ECO:0007669"/>
    <property type="project" value="InterPro"/>
</dbReference>
<evidence type="ECO:0000313" key="7">
    <source>
        <dbReference type="EMBL" id="NMB91772.1"/>
    </source>
</evidence>
<evidence type="ECO:0000256" key="5">
    <source>
        <dbReference type="ARBA" id="ARBA00023315"/>
    </source>
</evidence>
<dbReference type="EMBL" id="JAAZNV010000009">
    <property type="protein sequence ID" value="NMB91772.1"/>
    <property type="molecule type" value="Genomic_DNA"/>
</dbReference>
<organism evidence="7 8">
    <name type="scientific">candidate division WWE3 bacterium</name>
    <dbReference type="NCBI Taxonomy" id="2053526"/>
    <lineage>
        <taxon>Bacteria</taxon>
        <taxon>Katanobacteria</taxon>
    </lineage>
</organism>
<dbReference type="PROSITE" id="PS51191">
    <property type="entry name" value="FEMABX"/>
    <property type="match status" value="1"/>
</dbReference>
<comment type="caution">
    <text evidence="7">The sequence shown here is derived from an EMBL/GenBank/DDBJ whole genome shotgun (WGS) entry which is preliminary data.</text>
</comment>
<evidence type="ECO:0000256" key="3">
    <source>
        <dbReference type="ARBA" id="ARBA00022960"/>
    </source>
</evidence>
<dbReference type="Pfam" id="PF02388">
    <property type="entry name" value="FemAB"/>
    <property type="match status" value="1"/>
</dbReference>
<dbReference type="AlphaFoldDB" id="A0A7X9E775"/>
<dbReference type="GO" id="GO:0008360">
    <property type="term" value="P:regulation of cell shape"/>
    <property type="evidence" value="ECO:0007669"/>
    <property type="project" value="UniProtKB-KW"/>
</dbReference>
<proteinExistence type="inferred from homology"/>
<dbReference type="SUPFAM" id="SSF55729">
    <property type="entry name" value="Acyl-CoA N-acyltransferases (Nat)"/>
    <property type="match status" value="1"/>
</dbReference>
<protein>
    <submittedName>
        <fullName evidence="7">Peptidoglycan bridge formation glycyltransferase FemA/FemB family protein</fullName>
    </submittedName>
</protein>
<dbReference type="InterPro" id="IPR050644">
    <property type="entry name" value="PG_Glycine_Bridge_Synth"/>
</dbReference>
<keyword evidence="6" id="KW-0961">Cell wall biogenesis/degradation</keyword>
<evidence type="ECO:0000256" key="6">
    <source>
        <dbReference type="ARBA" id="ARBA00023316"/>
    </source>
</evidence>
<keyword evidence="5" id="KW-0012">Acyltransferase</keyword>
<gene>
    <name evidence="7" type="ORF">GYA37_02905</name>
</gene>
<dbReference type="PANTHER" id="PTHR36174:SF1">
    <property type="entry name" value="LIPID II:GLYCINE GLYCYLTRANSFERASE"/>
    <property type="match status" value="1"/>
</dbReference>
<dbReference type="PANTHER" id="PTHR36174">
    <property type="entry name" value="LIPID II:GLYCINE GLYCYLTRANSFERASE"/>
    <property type="match status" value="1"/>
</dbReference>
<comment type="similarity">
    <text evidence="1">Belongs to the FemABX family.</text>
</comment>
<evidence type="ECO:0000256" key="4">
    <source>
        <dbReference type="ARBA" id="ARBA00022984"/>
    </source>
</evidence>
<sequence>MKRHVLQSHLWEKFKNDYGTPAVRVGNVVYTKHKIPFIPYFYGYCPRVNPFDINFDDIKKSLKENSCVAIHFDVPNVTKDDSSARDAEKILKDKCVLSSRVEFAKGNFLLDLTKSEEEILANMHKKHRYNIKVAQKKGVVVRESTDDKDFDIFFNLYEETGKRQKFFSRSRNYLSKVWSTFKEEGIAYVLIAEYESRPLASWLLIIYDGVLYYPYGGSAQEDKGVQANCLLGWEAIKFGKKMGCTLFDMWGASEDMSNTSDPYYGFSLFKQKFGARHVTYIPSYDYVINSSVYRLFTMANDARWKILNILK</sequence>
<dbReference type="GO" id="GO:0009252">
    <property type="term" value="P:peptidoglycan biosynthetic process"/>
    <property type="evidence" value="ECO:0007669"/>
    <property type="project" value="UniProtKB-KW"/>
</dbReference>
<keyword evidence="4" id="KW-0573">Peptidoglycan synthesis</keyword>
<dbReference type="GO" id="GO:0071555">
    <property type="term" value="P:cell wall organization"/>
    <property type="evidence" value="ECO:0007669"/>
    <property type="project" value="UniProtKB-KW"/>
</dbReference>
<evidence type="ECO:0000256" key="1">
    <source>
        <dbReference type="ARBA" id="ARBA00009943"/>
    </source>
</evidence>
<keyword evidence="3" id="KW-0133">Cell shape</keyword>
<accession>A0A7X9E775</accession>
<evidence type="ECO:0000256" key="2">
    <source>
        <dbReference type="ARBA" id="ARBA00022679"/>
    </source>
</evidence>
<dbReference type="InterPro" id="IPR016181">
    <property type="entry name" value="Acyl_CoA_acyltransferase"/>
</dbReference>
<dbReference type="InterPro" id="IPR003447">
    <property type="entry name" value="FEMABX"/>
</dbReference>
<keyword evidence="2 7" id="KW-0808">Transferase</keyword>
<dbReference type="Gene3D" id="3.40.630.30">
    <property type="match status" value="1"/>
</dbReference>
<dbReference type="Proteomes" id="UP000590542">
    <property type="component" value="Unassembled WGS sequence"/>
</dbReference>
<evidence type="ECO:0000313" key="8">
    <source>
        <dbReference type="Proteomes" id="UP000590542"/>
    </source>
</evidence>